<dbReference type="AlphaFoldDB" id="A0ABD1RKN9"/>
<dbReference type="EMBL" id="JBFOLJ010000012">
    <property type="protein sequence ID" value="KAL2488976.1"/>
    <property type="molecule type" value="Genomic_DNA"/>
</dbReference>
<protein>
    <submittedName>
        <fullName evidence="1">Uncharacterized protein</fullName>
    </submittedName>
</protein>
<organism evidence="1 2">
    <name type="scientific">Forsythia ovata</name>
    <dbReference type="NCBI Taxonomy" id="205694"/>
    <lineage>
        <taxon>Eukaryota</taxon>
        <taxon>Viridiplantae</taxon>
        <taxon>Streptophyta</taxon>
        <taxon>Embryophyta</taxon>
        <taxon>Tracheophyta</taxon>
        <taxon>Spermatophyta</taxon>
        <taxon>Magnoliopsida</taxon>
        <taxon>eudicotyledons</taxon>
        <taxon>Gunneridae</taxon>
        <taxon>Pentapetalae</taxon>
        <taxon>asterids</taxon>
        <taxon>lamiids</taxon>
        <taxon>Lamiales</taxon>
        <taxon>Oleaceae</taxon>
        <taxon>Forsythieae</taxon>
        <taxon>Forsythia</taxon>
    </lineage>
</organism>
<comment type="caution">
    <text evidence="1">The sequence shown here is derived from an EMBL/GenBank/DDBJ whole genome shotgun (WGS) entry which is preliminary data.</text>
</comment>
<reference evidence="2" key="1">
    <citation type="submission" date="2024-07" db="EMBL/GenBank/DDBJ databases">
        <title>Two chromosome-level genome assemblies of Korean endemic species Abeliophyllum distichum and Forsythia ovata (Oleaceae).</title>
        <authorList>
            <person name="Jang H."/>
        </authorList>
    </citation>
    <scope>NUCLEOTIDE SEQUENCE [LARGE SCALE GENOMIC DNA]</scope>
</reference>
<sequence>MEEDDSEWVVGDHDGVDAEGEMVVVDTGETVVYSFQVKAVVDRDLVEYTWELAVDVHVEVEYTWEGAHDAVVYSCREKVVVDHDVAEYTWELVEGVHEAVERSWEMGLHNHVAVGGAGDHDVVECTWELVVYVHVEVDYTWEMVEGGHDAVDNHVLVAVGGAGDHDVVEYTLLAVGGTHDWVVLKVVDCLGVVVGGKNTVENYNHHIDFVLVSLLHVL</sequence>
<gene>
    <name evidence="1" type="ORF">Fot_42268</name>
</gene>
<evidence type="ECO:0000313" key="1">
    <source>
        <dbReference type="EMBL" id="KAL2488976.1"/>
    </source>
</evidence>
<proteinExistence type="predicted"/>
<name>A0ABD1RKN9_9LAMI</name>
<keyword evidence="2" id="KW-1185">Reference proteome</keyword>
<evidence type="ECO:0000313" key="2">
    <source>
        <dbReference type="Proteomes" id="UP001604277"/>
    </source>
</evidence>
<dbReference type="Proteomes" id="UP001604277">
    <property type="component" value="Unassembled WGS sequence"/>
</dbReference>
<accession>A0ABD1RKN9</accession>